<evidence type="ECO:0000256" key="1">
    <source>
        <dbReference type="ARBA" id="ARBA00004196"/>
    </source>
</evidence>
<sequence>MSEIFSNSDICQNIQKTLNGIVRIILILAFFRNIAFAQVPVRMGTATAEEIAAAKGVVEGNFDSVKAHNAYIYALGLNNPLLVDEYDRWIQNNPKNKIIPLSIGTAYYNAEMPQARKFLLAASRLDSNNAKIWFMLSGDAWMRGETDLSKEYLHKAALADSLNTDYAAYELMSSQDIKDSIYERKVIDFVKRFPDNGNGAKLLYSLAVHSMNVSDKVNYFEQLRKYYPPKKFDRSAAGMVMLADIYLQTDLIKAADLINEMGEKGDWGVRKLLVQGLIRIDSLSKVQDYGQVNTALQKLQLPGFNYLENFLALKKSYFWDKAGEVRRAYDSLIVVYAKLPTDQVYSALETYGNKIGKDRHRLDSDISIIRNESAVAAYPFELARYSGSGNLRLGDLKGKVVLLTFWYPGCNPCRSEFPYFEAVINKVKDNNLVYIGVNVVPEQDAIVPAIIKNNKYSFIPLRGTSAFADKYYGVKGVPENFLIDKSGRIIFKKFRINETNQRTLELMVTSLLGRNG</sequence>
<dbReference type="Pfam" id="PF08534">
    <property type="entry name" value="Redoxin"/>
    <property type="match status" value="1"/>
</dbReference>
<protein>
    <submittedName>
        <fullName evidence="6">Thiol-disulfide isomerase/thioredoxin</fullName>
    </submittedName>
</protein>
<dbReference type="InterPro" id="IPR011990">
    <property type="entry name" value="TPR-like_helical_dom_sf"/>
</dbReference>
<name>A0A561PRA3_9BACT</name>
<dbReference type="Proteomes" id="UP000320811">
    <property type="component" value="Unassembled WGS sequence"/>
</dbReference>
<dbReference type="PANTHER" id="PTHR42852:SF6">
    <property type="entry name" value="THIOL:DISULFIDE INTERCHANGE PROTEIN DSBE"/>
    <property type="match status" value="1"/>
</dbReference>
<dbReference type="PROSITE" id="PS51352">
    <property type="entry name" value="THIOREDOXIN_2"/>
    <property type="match status" value="1"/>
</dbReference>
<reference evidence="6 7" key="1">
    <citation type="submission" date="2019-06" db="EMBL/GenBank/DDBJ databases">
        <title>Sorghum-associated microbial communities from plants grown in Nebraska, USA.</title>
        <authorList>
            <person name="Schachtman D."/>
        </authorList>
    </citation>
    <scope>NUCLEOTIDE SEQUENCE [LARGE SCALE GENOMIC DNA]</scope>
    <source>
        <strain evidence="6 7">1209</strain>
    </source>
</reference>
<comment type="caution">
    <text evidence="6">The sequence shown here is derived from an EMBL/GenBank/DDBJ whole genome shotgun (WGS) entry which is preliminary data.</text>
</comment>
<evidence type="ECO:0000256" key="3">
    <source>
        <dbReference type="ARBA" id="ARBA00023157"/>
    </source>
</evidence>
<feature type="domain" description="Thioredoxin" evidence="5">
    <location>
        <begin position="371"/>
        <end position="513"/>
    </location>
</feature>
<evidence type="ECO:0000313" key="7">
    <source>
        <dbReference type="Proteomes" id="UP000320811"/>
    </source>
</evidence>
<dbReference type="GO" id="GO:0006950">
    <property type="term" value="P:response to stress"/>
    <property type="evidence" value="ECO:0007669"/>
    <property type="project" value="UniProtKB-ARBA"/>
</dbReference>
<dbReference type="GO" id="GO:0016491">
    <property type="term" value="F:oxidoreductase activity"/>
    <property type="evidence" value="ECO:0007669"/>
    <property type="project" value="InterPro"/>
</dbReference>
<gene>
    <name evidence="6" type="ORF">FHW36_104339</name>
</gene>
<dbReference type="InterPro" id="IPR050553">
    <property type="entry name" value="Thioredoxin_ResA/DsbE_sf"/>
</dbReference>
<evidence type="ECO:0000313" key="6">
    <source>
        <dbReference type="EMBL" id="TWF40656.1"/>
    </source>
</evidence>
<dbReference type="SUPFAM" id="SSF52833">
    <property type="entry name" value="Thioredoxin-like"/>
    <property type="match status" value="1"/>
</dbReference>
<dbReference type="SUPFAM" id="SSF48452">
    <property type="entry name" value="TPR-like"/>
    <property type="match status" value="1"/>
</dbReference>
<dbReference type="PANTHER" id="PTHR42852">
    <property type="entry name" value="THIOL:DISULFIDE INTERCHANGE PROTEIN DSBE"/>
    <property type="match status" value="1"/>
</dbReference>
<evidence type="ECO:0000256" key="2">
    <source>
        <dbReference type="ARBA" id="ARBA00022748"/>
    </source>
</evidence>
<dbReference type="GO" id="GO:0017004">
    <property type="term" value="P:cytochrome complex assembly"/>
    <property type="evidence" value="ECO:0007669"/>
    <property type="project" value="UniProtKB-KW"/>
</dbReference>
<keyword evidence="7" id="KW-1185">Reference proteome</keyword>
<keyword evidence="6" id="KW-0413">Isomerase</keyword>
<keyword evidence="2" id="KW-0201">Cytochrome c-type biogenesis</keyword>
<evidence type="ECO:0000259" key="5">
    <source>
        <dbReference type="PROSITE" id="PS51352"/>
    </source>
</evidence>
<dbReference type="InterPro" id="IPR036249">
    <property type="entry name" value="Thioredoxin-like_sf"/>
</dbReference>
<dbReference type="GO" id="GO:0016853">
    <property type="term" value="F:isomerase activity"/>
    <property type="evidence" value="ECO:0007669"/>
    <property type="project" value="UniProtKB-KW"/>
</dbReference>
<dbReference type="InterPro" id="IPR013766">
    <property type="entry name" value="Thioredoxin_domain"/>
</dbReference>
<dbReference type="Gene3D" id="1.25.40.10">
    <property type="entry name" value="Tetratricopeptide repeat domain"/>
    <property type="match status" value="1"/>
</dbReference>
<comment type="subcellular location">
    <subcellularLocation>
        <location evidence="1">Cell envelope</location>
    </subcellularLocation>
</comment>
<dbReference type="GO" id="GO:0030313">
    <property type="term" value="C:cell envelope"/>
    <property type="evidence" value="ECO:0007669"/>
    <property type="project" value="UniProtKB-SubCell"/>
</dbReference>
<dbReference type="Gene3D" id="3.40.30.10">
    <property type="entry name" value="Glutaredoxin"/>
    <property type="match status" value="1"/>
</dbReference>
<accession>A0A561PRA3</accession>
<organism evidence="6 7">
    <name type="scientific">Chitinophaga polysaccharea</name>
    <dbReference type="NCBI Taxonomy" id="1293035"/>
    <lineage>
        <taxon>Bacteria</taxon>
        <taxon>Pseudomonadati</taxon>
        <taxon>Bacteroidota</taxon>
        <taxon>Chitinophagia</taxon>
        <taxon>Chitinophagales</taxon>
        <taxon>Chitinophagaceae</taxon>
        <taxon>Chitinophaga</taxon>
    </lineage>
</organism>
<keyword evidence="4" id="KW-0676">Redox-active center</keyword>
<dbReference type="EMBL" id="VIWO01000004">
    <property type="protein sequence ID" value="TWF40656.1"/>
    <property type="molecule type" value="Genomic_DNA"/>
</dbReference>
<dbReference type="AlphaFoldDB" id="A0A561PRA3"/>
<dbReference type="InterPro" id="IPR013740">
    <property type="entry name" value="Redoxin"/>
</dbReference>
<proteinExistence type="predicted"/>
<evidence type="ECO:0000256" key="4">
    <source>
        <dbReference type="ARBA" id="ARBA00023284"/>
    </source>
</evidence>
<dbReference type="RefSeq" id="WP_186452483.1">
    <property type="nucleotide sequence ID" value="NZ_VIWO01000004.1"/>
</dbReference>
<keyword evidence="3" id="KW-1015">Disulfide bond</keyword>
<dbReference type="CDD" id="cd02966">
    <property type="entry name" value="TlpA_like_family"/>
    <property type="match status" value="1"/>
</dbReference>